<dbReference type="PANTHER" id="PTHR30055:SF234">
    <property type="entry name" value="HTH-TYPE TRANSCRIPTIONAL REGULATOR BETI"/>
    <property type="match status" value="1"/>
</dbReference>
<keyword evidence="2 4" id="KW-0238">DNA-binding</keyword>
<dbReference type="PANTHER" id="PTHR30055">
    <property type="entry name" value="HTH-TYPE TRANSCRIPTIONAL REGULATOR RUTR"/>
    <property type="match status" value="1"/>
</dbReference>
<dbReference type="InterPro" id="IPR025996">
    <property type="entry name" value="MT1864/Rv1816-like_C"/>
</dbReference>
<dbReference type="InterPro" id="IPR001647">
    <property type="entry name" value="HTH_TetR"/>
</dbReference>
<protein>
    <recommendedName>
        <fullName evidence="5">HTH tetR-type domain-containing protein</fullName>
    </recommendedName>
</protein>
<feature type="DNA-binding region" description="H-T-H motif" evidence="4">
    <location>
        <begin position="27"/>
        <end position="46"/>
    </location>
</feature>
<comment type="caution">
    <text evidence="6">The sequence shown here is derived from an EMBL/GenBank/DDBJ whole genome shotgun (WGS) entry which is preliminary data.</text>
</comment>
<accession>A0A1Y1RQC1</accession>
<evidence type="ECO:0000256" key="2">
    <source>
        <dbReference type="ARBA" id="ARBA00023125"/>
    </source>
</evidence>
<evidence type="ECO:0000256" key="1">
    <source>
        <dbReference type="ARBA" id="ARBA00023015"/>
    </source>
</evidence>
<dbReference type="SUPFAM" id="SSF48498">
    <property type="entry name" value="Tetracyclin repressor-like, C-terminal domain"/>
    <property type="match status" value="1"/>
</dbReference>
<dbReference type="Pfam" id="PF13305">
    <property type="entry name" value="TetR_C_33"/>
    <property type="match status" value="1"/>
</dbReference>
<dbReference type="Gene3D" id="1.10.357.10">
    <property type="entry name" value="Tetracycline Repressor, domain 2"/>
    <property type="match status" value="1"/>
</dbReference>
<reference evidence="6 7" key="1">
    <citation type="submission" date="2016-05" db="EMBL/GenBank/DDBJ databases">
        <title>Draft genome sequence of a porcine commensal Rothia nasimurium.</title>
        <authorList>
            <person name="Gaiser R.A."/>
            <person name="Van Baarlen P."/>
            <person name="Wells J.M."/>
        </authorList>
    </citation>
    <scope>NUCLEOTIDE SEQUENCE [LARGE SCALE GENOMIC DNA]</scope>
    <source>
        <strain evidence="6 7">PT-32</strain>
    </source>
</reference>
<gene>
    <name evidence="6" type="ORF">A7979_03145</name>
</gene>
<name>A0A1Y1RQC1_9MICC</name>
<dbReference type="AlphaFoldDB" id="A0A1Y1RQC1"/>
<dbReference type="GO" id="GO:0003700">
    <property type="term" value="F:DNA-binding transcription factor activity"/>
    <property type="evidence" value="ECO:0007669"/>
    <property type="project" value="TreeGrafter"/>
</dbReference>
<feature type="domain" description="HTH tetR-type" evidence="5">
    <location>
        <begin position="4"/>
        <end position="64"/>
    </location>
</feature>
<keyword evidence="7" id="KW-1185">Reference proteome</keyword>
<evidence type="ECO:0000313" key="7">
    <source>
        <dbReference type="Proteomes" id="UP000192359"/>
    </source>
</evidence>
<evidence type="ECO:0000259" key="5">
    <source>
        <dbReference type="PROSITE" id="PS50977"/>
    </source>
</evidence>
<sequence>MYGAEYHQKIIMAAAQIIVDEGLSHLSLRAVAARAGVSTTVIYSLVGKRDDLLRAVSIEARNSFVRAQREVEVSEDAVADLKELGRAYYGWALGNPALYGVMFGGHFKSQEADREPIEPLATAVQRLQIQGKLKAPDSWQVVWALWAAVHGAALLGITDCQFGDQGQELEKFEVLLEGIVRGLVKT</sequence>
<evidence type="ECO:0000313" key="6">
    <source>
        <dbReference type="EMBL" id="ORC17409.1"/>
    </source>
</evidence>
<dbReference type="InterPro" id="IPR050109">
    <property type="entry name" value="HTH-type_TetR-like_transc_reg"/>
</dbReference>
<dbReference type="EMBL" id="LXWF01000033">
    <property type="protein sequence ID" value="ORC17409.1"/>
    <property type="molecule type" value="Genomic_DNA"/>
</dbReference>
<proteinExistence type="predicted"/>
<dbReference type="SUPFAM" id="SSF46689">
    <property type="entry name" value="Homeodomain-like"/>
    <property type="match status" value="1"/>
</dbReference>
<dbReference type="InterPro" id="IPR036271">
    <property type="entry name" value="Tet_transcr_reg_TetR-rel_C_sf"/>
</dbReference>
<keyword evidence="3" id="KW-0804">Transcription</keyword>
<keyword evidence="1" id="KW-0805">Transcription regulation</keyword>
<evidence type="ECO:0000256" key="4">
    <source>
        <dbReference type="PROSITE-ProRule" id="PRU00335"/>
    </source>
</evidence>
<dbReference type="GO" id="GO:0000976">
    <property type="term" value="F:transcription cis-regulatory region binding"/>
    <property type="evidence" value="ECO:0007669"/>
    <property type="project" value="TreeGrafter"/>
</dbReference>
<dbReference type="Proteomes" id="UP000192359">
    <property type="component" value="Unassembled WGS sequence"/>
</dbReference>
<organism evidence="6 7">
    <name type="scientific">Rothia nasimurium</name>
    <dbReference type="NCBI Taxonomy" id="85336"/>
    <lineage>
        <taxon>Bacteria</taxon>
        <taxon>Bacillati</taxon>
        <taxon>Actinomycetota</taxon>
        <taxon>Actinomycetes</taxon>
        <taxon>Micrococcales</taxon>
        <taxon>Micrococcaceae</taxon>
        <taxon>Rothia</taxon>
    </lineage>
</organism>
<evidence type="ECO:0000256" key="3">
    <source>
        <dbReference type="ARBA" id="ARBA00023163"/>
    </source>
</evidence>
<dbReference type="Pfam" id="PF00440">
    <property type="entry name" value="TetR_N"/>
    <property type="match status" value="1"/>
</dbReference>
<dbReference type="PROSITE" id="PS50977">
    <property type="entry name" value="HTH_TETR_2"/>
    <property type="match status" value="1"/>
</dbReference>
<dbReference type="InterPro" id="IPR009057">
    <property type="entry name" value="Homeodomain-like_sf"/>
</dbReference>